<protein>
    <submittedName>
        <fullName evidence="5">Shikimate dehydrogenase</fullName>
    </submittedName>
</protein>
<keyword evidence="3" id="KW-0028">Amino-acid biosynthesis</keyword>
<dbReference type="EMBL" id="BAABGX010000003">
    <property type="protein sequence ID" value="GAA4313003.1"/>
    <property type="molecule type" value="Genomic_DNA"/>
</dbReference>
<dbReference type="PANTHER" id="PTHR21089">
    <property type="entry name" value="SHIKIMATE DEHYDROGENASE"/>
    <property type="match status" value="1"/>
</dbReference>
<dbReference type="InterPro" id="IPR036291">
    <property type="entry name" value="NAD(P)-bd_dom_sf"/>
</dbReference>
<dbReference type="Gene3D" id="3.40.50.10860">
    <property type="entry name" value="Leucine Dehydrogenase, chain A, domain 1"/>
    <property type="match status" value="1"/>
</dbReference>
<evidence type="ECO:0000256" key="2">
    <source>
        <dbReference type="ARBA" id="ARBA00023002"/>
    </source>
</evidence>
<dbReference type="Proteomes" id="UP001501844">
    <property type="component" value="Unassembled WGS sequence"/>
</dbReference>
<dbReference type="InterPro" id="IPR046346">
    <property type="entry name" value="Aminoacid_DH-like_N_sf"/>
</dbReference>
<dbReference type="RefSeq" id="WP_345168443.1">
    <property type="nucleotide sequence ID" value="NZ_BAABGX010000003.1"/>
</dbReference>
<evidence type="ECO:0000313" key="6">
    <source>
        <dbReference type="Proteomes" id="UP001501844"/>
    </source>
</evidence>
<reference evidence="6" key="1">
    <citation type="journal article" date="2019" name="Int. J. Syst. Evol. Microbiol.">
        <title>The Global Catalogue of Microorganisms (GCM) 10K type strain sequencing project: providing services to taxonomists for standard genome sequencing and annotation.</title>
        <authorList>
            <consortium name="The Broad Institute Genomics Platform"/>
            <consortium name="The Broad Institute Genome Sequencing Center for Infectious Disease"/>
            <person name="Wu L."/>
            <person name="Ma J."/>
        </authorList>
    </citation>
    <scope>NUCLEOTIDE SEQUENCE [LARGE SCALE GENOMIC DNA]</scope>
    <source>
        <strain evidence="6">JCM 17917</strain>
    </source>
</reference>
<dbReference type="Pfam" id="PF08501">
    <property type="entry name" value="Shikimate_dh_N"/>
    <property type="match status" value="1"/>
</dbReference>
<proteinExistence type="predicted"/>
<evidence type="ECO:0000259" key="4">
    <source>
        <dbReference type="Pfam" id="PF08501"/>
    </source>
</evidence>
<evidence type="ECO:0000313" key="5">
    <source>
        <dbReference type="EMBL" id="GAA4313003.1"/>
    </source>
</evidence>
<keyword evidence="6" id="KW-1185">Reference proteome</keyword>
<evidence type="ECO:0000256" key="3">
    <source>
        <dbReference type="ARBA" id="ARBA00023141"/>
    </source>
</evidence>
<dbReference type="CDD" id="cd01065">
    <property type="entry name" value="NAD_bind_Shikimate_DH"/>
    <property type="match status" value="1"/>
</dbReference>
<comment type="pathway">
    <text evidence="1">Metabolic intermediate biosynthesis; chorismate biosynthesis; chorismate from D-erythrose 4-phosphate and phosphoenolpyruvate: step 4/7.</text>
</comment>
<gene>
    <name evidence="5" type="ORF">GCM10023183_32300</name>
</gene>
<keyword evidence="3" id="KW-0057">Aromatic amino acid biosynthesis</keyword>
<dbReference type="InterPro" id="IPR013708">
    <property type="entry name" value="Shikimate_DH-bd_N"/>
</dbReference>
<name>A0ABP8FXF0_9BACT</name>
<sequence>MEQVEHLYGLIGYKLSHSFSKGYFTDKFKAEGIDNSAYQLFELDSIAELPGLIQTHPNLRGLNVTIPYKEAVLPFLDELSPAAAEIGAVNVIKFDQGRLIGHNSDYQGFMQSLQGFYPCHSQSKALVLGTGGAAKAVMAALGYLNISYQVVSRERRPGMLTYQDLTPSLMAAVSLIVNASPVGTFPNDQEAPAIPYDLLSMHHYLYDLVYNPPVTEFMKRGKAMGAKTINGYEMLCLQAEVAWQIWNS</sequence>
<dbReference type="SUPFAM" id="SSF53223">
    <property type="entry name" value="Aminoacid dehydrogenase-like, N-terminal domain"/>
    <property type="match status" value="1"/>
</dbReference>
<comment type="caution">
    <text evidence="5">The sequence shown here is derived from an EMBL/GenBank/DDBJ whole genome shotgun (WGS) entry which is preliminary data.</text>
</comment>
<accession>A0ABP8FXF0</accession>
<keyword evidence="2" id="KW-0560">Oxidoreductase</keyword>
<dbReference type="SUPFAM" id="SSF51735">
    <property type="entry name" value="NAD(P)-binding Rossmann-fold domains"/>
    <property type="match status" value="1"/>
</dbReference>
<dbReference type="InterPro" id="IPR022893">
    <property type="entry name" value="Shikimate_DH_fam"/>
</dbReference>
<organism evidence="5 6">
    <name type="scientific">Nibribacter koreensis</name>
    <dbReference type="NCBI Taxonomy" id="1084519"/>
    <lineage>
        <taxon>Bacteria</taxon>
        <taxon>Pseudomonadati</taxon>
        <taxon>Bacteroidota</taxon>
        <taxon>Cytophagia</taxon>
        <taxon>Cytophagales</taxon>
        <taxon>Hymenobacteraceae</taxon>
        <taxon>Nibribacter</taxon>
    </lineage>
</organism>
<dbReference type="Gene3D" id="3.40.50.720">
    <property type="entry name" value="NAD(P)-binding Rossmann-like Domain"/>
    <property type="match status" value="1"/>
</dbReference>
<dbReference type="PANTHER" id="PTHR21089:SF1">
    <property type="entry name" value="BIFUNCTIONAL 3-DEHYDROQUINATE DEHYDRATASE_SHIKIMATE DEHYDROGENASE, CHLOROPLASTIC"/>
    <property type="match status" value="1"/>
</dbReference>
<feature type="domain" description="Shikimate dehydrogenase substrate binding N-terminal" evidence="4">
    <location>
        <begin position="10"/>
        <end position="92"/>
    </location>
</feature>
<evidence type="ECO:0000256" key="1">
    <source>
        <dbReference type="ARBA" id="ARBA00004871"/>
    </source>
</evidence>